<evidence type="ECO:0000256" key="1">
    <source>
        <dbReference type="ARBA" id="ARBA00023157"/>
    </source>
</evidence>
<dbReference type="STRING" id="299467.A0A443SGH9"/>
<dbReference type="PROSITE" id="PS50240">
    <property type="entry name" value="TRYPSIN_DOM"/>
    <property type="match status" value="1"/>
</dbReference>
<dbReference type="GO" id="GO:0004252">
    <property type="term" value="F:serine-type endopeptidase activity"/>
    <property type="evidence" value="ECO:0007669"/>
    <property type="project" value="InterPro"/>
</dbReference>
<keyword evidence="4" id="KW-1185">Reference proteome</keyword>
<dbReference type="AlphaFoldDB" id="A0A443SGH9"/>
<organism evidence="3 4">
    <name type="scientific">Leptotrombidium deliense</name>
    <dbReference type="NCBI Taxonomy" id="299467"/>
    <lineage>
        <taxon>Eukaryota</taxon>
        <taxon>Metazoa</taxon>
        <taxon>Ecdysozoa</taxon>
        <taxon>Arthropoda</taxon>
        <taxon>Chelicerata</taxon>
        <taxon>Arachnida</taxon>
        <taxon>Acari</taxon>
        <taxon>Acariformes</taxon>
        <taxon>Trombidiformes</taxon>
        <taxon>Prostigmata</taxon>
        <taxon>Anystina</taxon>
        <taxon>Parasitengona</taxon>
        <taxon>Trombiculoidea</taxon>
        <taxon>Trombiculidae</taxon>
        <taxon>Leptotrombidium</taxon>
    </lineage>
</organism>
<feature type="non-terminal residue" evidence="3">
    <location>
        <position position="160"/>
    </location>
</feature>
<dbReference type="Gene3D" id="2.40.10.10">
    <property type="entry name" value="Trypsin-like serine proteases"/>
    <property type="match status" value="1"/>
</dbReference>
<dbReference type="SUPFAM" id="SSF50494">
    <property type="entry name" value="Trypsin-like serine proteases"/>
    <property type="match status" value="1"/>
</dbReference>
<dbReference type="InterPro" id="IPR043504">
    <property type="entry name" value="Peptidase_S1_PA_chymotrypsin"/>
</dbReference>
<dbReference type="PANTHER" id="PTHR24252">
    <property type="entry name" value="ACROSIN-RELATED"/>
    <property type="match status" value="1"/>
</dbReference>
<dbReference type="FunFam" id="2.40.10.10:FF:000068">
    <property type="entry name" value="transmembrane protease serine 2"/>
    <property type="match status" value="1"/>
</dbReference>
<dbReference type="GO" id="GO:0006508">
    <property type="term" value="P:proteolysis"/>
    <property type="evidence" value="ECO:0007669"/>
    <property type="project" value="UniProtKB-KW"/>
</dbReference>
<keyword evidence="3" id="KW-0378">Hydrolase</keyword>
<dbReference type="OrthoDB" id="546450at2759"/>
<proteinExistence type="predicted"/>
<dbReference type="Proteomes" id="UP000288716">
    <property type="component" value="Unassembled WGS sequence"/>
</dbReference>
<dbReference type="PRINTS" id="PR00722">
    <property type="entry name" value="CHYMOTRYPSIN"/>
</dbReference>
<dbReference type="PROSITE" id="PS00134">
    <property type="entry name" value="TRYPSIN_HIS"/>
    <property type="match status" value="1"/>
</dbReference>
<name>A0A443SGH9_9ACAR</name>
<keyword evidence="1" id="KW-1015">Disulfide bond</keyword>
<sequence>MSKLTLDLNPKVMELLGKRIKGRIVGGKAAIVGDFPWLVSVQRDGAHFCAGSIISPMWILTATHCYKDHESEIENLSVVTGATDYRNGDKYTVKEVITHESFQFVHYSNDVALLHLTSPIKYKSGKDGVGAVGPICLPSETSNFEGTATVAGWGYLYNGA</sequence>
<dbReference type="InterPro" id="IPR001314">
    <property type="entry name" value="Peptidase_S1A"/>
</dbReference>
<dbReference type="PANTHER" id="PTHR24252:SF7">
    <property type="entry name" value="HYALIN"/>
    <property type="match status" value="1"/>
</dbReference>
<keyword evidence="3" id="KW-0645">Protease</keyword>
<dbReference type="VEuPathDB" id="VectorBase:LDEU005406"/>
<dbReference type="EMBL" id="NCKV01002599">
    <property type="protein sequence ID" value="RWS26634.1"/>
    <property type="molecule type" value="Genomic_DNA"/>
</dbReference>
<comment type="caution">
    <text evidence="3">The sequence shown here is derived from an EMBL/GenBank/DDBJ whole genome shotgun (WGS) entry which is preliminary data.</text>
</comment>
<dbReference type="InterPro" id="IPR018114">
    <property type="entry name" value="TRYPSIN_HIS"/>
</dbReference>
<accession>A0A443SGH9</accession>
<dbReference type="InterPro" id="IPR001254">
    <property type="entry name" value="Trypsin_dom"/>
</dbReference>
<dbReference type="SMART" id="SM00020">
    <property type="entry name" value="Tryp_SPc"/>
    <property type="match status" value="1"/>
</dbReference>
<gene>
    <name evidence="3" type="ORF">B4U80_09469</name>
</gene>
<dbReference type="Pfam" id="PF00089">
    <property type="entry name" value="Trypsin"/>
    <property type="match status" value="1"/>
</dbReference>
<evidence type="ECO:0000259" key="2">
    <source>
        <dbReference type="PROSITE" id="PS50240"/>
    </source>
</evidence>
<feature type="domain" description="Peptidase S1" evidence="2">
    <location>
        <begin position="24"/>
        <end position="160"/>
    </location>
</feature>
<reference evidence="3 4" key="1">
    <citation type="journal article" date="2018" name="Gigascience">
        <title>Genomes of trombidid mites reveal novel predicted allergens and laterally-transferred genes associated with secondary metabolism.</title>
        <authorList>
            <person name="Dong X."/>
            <person name="Chaisiri K."/>
            <person name="Xia D."/>
            <person name="Armstrong S.D."/>
            <person name="Fang Y."/>
            <person name="Donnelly M.J."/>
            <person name="Kadowaki T."/>
            <person name="McGarry J.W."/>
            <person name="Darby A.C."/>
            <person name="Makepeace B.L."/>
        </authorList>
    </citation>
    <scope>NUCLEOTIDE SEQUENCE [LARGE SCALE GENOMIC DNA]</scope>
    <source>
        <strain evidence="3">UoL-UT</strain>
    </source>
</reference>
<protein>
    <submittedName>
        <fullName evidence="3">Serine protease 55-like protein</fullName>
    </submittedName>
</protein>
<evidence type="ECO:0000313" key="4">
    <source>
        <dbReference type="Proteomes" id="UP000288716"/>
    </source>
</evidence>
<evidence type="ECO:0000313" key="3">
    <source>
        <dbReference type="EMBL" id="RWS26634.1"/>
    </source>
</evidence>
<dbReference type="CDD" id="cd00190">
    <property type="entry name" value="Tryp_SPc"/>
    <property type="match status" value="1"/>
</dbReference>
<dbReference type="InterPro" id="IPR009003">
    <property type="entry name" value="Peptidase_S1_PA"/>
</dbReference>